<dbReference type="PROSITE" id="PS51257">
    <property type="entry name" value="PROKAR_LIPOPROTEIN"/>
    <property type="match status" value="1"/>
</dbReference>
<dbReference type="Gene3D" id="2.40.50.100">
    <property type="match status" value="1"/>
</dbReference>
<dbReference type="GO" id="GO:1990281">
    <property type="term" value="C:efflux pump complex"/>
    <property type="evidence" value="ECO:0007669"/>
    <property type="project" value="TreeGrafter"/>
</dbReference>
<dbReference type="OrthoDB" id="5502471at2"/>
<dbReference type="PANTHER" id="PTHR30469">
    <property type="entry name" value="MULTIDRUG RESISTANCE PROTEIN MDTA"/>
    <property type="match status" value="1"/>
</dbReference>
<dbReference type="Gene3D" id="2.40.420.20">
    <property type="match status" value="1"/>
</dbReference>
<feature type="domain" description="CusB-like beta-barrel" evidence="3">
    <location>
        <begin position="215"/>
        <end position="284"/>
    </location>
</feature>
<dbReference type="Gene3D" id="2.40.30.170">
    <property type="match status" value="1"/>
</dbReference>
<evidence type="ECO:0000313" key="5">
    <source>
        <dbReference type="EMBL" id="AVY94283.1"/>
    </source>
</evidence>
<protein>
    <submittedName>
        <fullName evidence="5">Efflux RND transporter periplasmic adaptor subunit</fullName>
    </submittedName>
</protein>
<keyword evidence="2" id="KW-0732">Signal</keyword>
<dbReference type="InterPro" id="IPR058792">
    <property type="entry name" value="Beta-barrel_RND_2"/>
</dbReference>
<reference evidence="5 6" key="1">
    <citation type="submission" date="2018-04" db="EMBL/GenBank/DDBJ databases">
        <title>Denitrifier Microvirgula.</title>
        <authorList>
            <person name="Anderson E."/>
            <person name="Jang J."/>
            <person name="Ishii S."/>
        </authorList>
    </citation>
    <scope>NUCLEOTIDE SEQUENCE [LARGE SCALE GENOMIC DNA]</scope>
    <source>
        <strain evidence="5 6">BE2.4</strain>
    </source>
</reference>
<dbReference type="AlphaFoldDB" id="A0A2S0PAE8"/>
<evidence type="ECO:0000256" key="2">
    <source>
        <dbReference type="SAM" id="SignalP"/>
    </source>
</evidence>
<sequence>MISRPHTTRLSAVLALALALTACGQKAPDARPAARPALTLSAVDVRRAQSGRVDDAVPVTGPISARMQTTLAAELEGTVTAIHVREGEAVKKGQLLAEIDPRTASLELDEKTAQLAANRARLDLARKKLQRQRELAAQGFISPNALDEFESDYRVNATQLAAQESILARARKSLADSRIVAPFDGVIYKRSAEVGQTLPKNGELFGLAALRDLEVAASVPARDIERIRLGQRASLTLDSGLRFDGRVTRINPVADSGTRSYTVFIAVDNRDGRIYPGQYARGRLVIASADATAILPLTAIRDRDGKAPWVMTLEGKRAVKRPVTIGLIDTIDGLAAVSGLPANAVAIYDHVLGVRPGDTVALIR</sequence>
<evidence type="ECO:0000259" key="3">
    <source>
        <dbReference type="Pfam" id="PF25954"/>
    </source>
</evidence>
<dbReference type="GO" id="GO:0015562">
    <property type="term" value="F:efflux transmembrane transporter activity"/>
    <property type="evidence" value="ECO:0007669"/>
    <property type="project" value="TreeGrafter"/>
</dbReference>
<dbReference type="KEGG" id="maer:DAI18_09695"/>
<dbReference type="STRING" id="1122240.GCA_000620105_03207"/>
<evidence type="ECO:0000259" key="4">
    <source>
        <dbReference type="Pfam" id="PF25973"/>
    </source>
</evidence>
<dbReference type="Pfam" id="PF25973">
    <property type="entry name" value="BSH_CzcB"/>
    <property type="match status" value="1"/>
</dbReference>
<gene>
    <name evidence="5" type="ORF">DAI18_09695</name>
</gene>
<dbReference type="Pfam" id="PF25954">
    <property type="entry name" value="Beta-barrel_RND_2"/>
    <property type="match status" value="1"/>
</dbReference>
<dbReference type="InterPro" id="IPR006143">
    <property type="entry name" value="RND_pump_MFP"/>
</dbReference>
<evidence type="ECO:0000256" key="1">
    <source>
        <dbReference type="ARBA" id="ARBA00009477"/>
    </source>
</evidence>
<name>A0A2S0PAE8_9NEIS</name>
<dbReference type="NCBIfam" id="TIGR01730">
    <property type="entry name" value="RND_mfp"/>
    <property type="match status" value="1"/>
</dbReference>
<feature type="signal peptide" evidence="2">
    <location>
        <begin position="1"/>
        <end position="27"/>
    </location>
</feature>
<accession>A0A2S0PAE8</accession>
<dbReference type="Gene3D" id="1.10.287.470">
    <property type="entry name" value="Helix hairpin bin"/>
    <property type="match status" value="1"/>
</dbReference>
<dbReference type="RefSeq" id="WP_051529011.1">
    <property type="nucleotide sequence ID" value="NZ_CP028519.1"/>
</dbReference>
<dbReference type="Proteomes" id="UP000244173">
    <property type="component" value="Chromosome"/>
</dbReference>
<keyword evidence="6" id="KW-1185">Reference proteome</keyword>
<dbReference type="SUPFAM" id="SSF111369">
    <property type="entry name" value="HlyD-like secretion proteins"/>
    <property type="match status" value="1"/>
</dbReference>
<feature type="chain" id="PRO_5015620815" evidence="2">
    <location>
        <begin position="28"/>
        <end position="364"/>
    </location>
</feature>
<dbReference type="EMBL" id="CP028519">
    <property type="protein sequence ID" value="AVY94283.1"/>
    <property type="molecule type" value="Genomic_DNA"/>
</dbReference>
<comment type="similarity">
    <text evidence="1">Belongs to the membrane fusion protein (MFP) (TC 8.A.1) family.</text>
</comment>
<evidence type="ECO:0000313" key="6">
    <source>
        <dbReference type="Proteomes" id="UP000244173"/>
    </source>
</evidence>
<organism evidence="5 6">
    <name type="scientific">Microvirgula aerodenitrificans</name>
    <dbReference type="NCBI Taxonomy" id="57480"/>
    <lineage>
        <taxon>Bacteria</taxon>
        <taxon>Pseudomonadati</taxon>
        <taxon>Pseudomonadota</taxon>
        <taxon>Betaproteobacteria</taxon>
        <taxon>Neisseriales</taxon>
        <taxon>Aquaspirillaceae</taxon>
        <taxon>Microvirgula</taxon>
    </lineage>
</organism>
<feature type="domain" description="CzcB-like barrel-sandwich hybrid" evidence="4">
    <location>
        <begin position="70"/>
        <end position="208"/>
    </location>
</feature>
<dbReference type="InterPro" id="IPR058647">
    <property type="entry name" value="BSH_CzcB-like"/>
</dbReference>
<proteinExistence type="inferred from homology"/>